<reference evidence="1" key="1">
    <citation type="submission" date="2015-04" db="EMBL/GenBank/DDBJ databases">
        <title>The genome sequence of the plant pathogenic Rhizarian Plasmodiophora brassicae reveals insights in its biotrophic life cycle and the origin of chitin synthesis.</title>
        <authorList>
            <person name="Schwelm A."/>
            <person name="Fogelqvist J."/>
            <person name="Knaust A."/>
            <person name="Julke S."/>
            <person name="Lilja T."/>
            <person name="Dhandapani V."/>
            <person name="Bonilla-Rosso G."/>
            <person name="Karlsson M."/>
            <person name="Shevchenko A."/>
            <person name="Choi S.R."/>
            <person name="Kim H.G."/>
            <person name="Park J.Y."/>
            <person name="Lim Y.P."/>
            <person name="Ludwig-Muller J."/>
            <person name="Dixelius C."/>
        </authorList>
    </citation>
    <scope>NUCLEOTIDE SEQUENCE</scope>
    <source>
        <tissue evidence="1">Potato root galls</tissue>
    </source>
</reference>
<name>A0A0H5R1G5_9EUKA</name>
<organism evidence="1">
    <name type="scientific">Spongospora subterranea</name>
    <dbReference type="NCBI Taxonomy" id="70186"/>
    <lineage>
        <taxon>Eukaryota</taxon>
        <taxon>Sar</taxon>
        <taxon>Rhizaria</taxon>
        <taxon>Endomyxa</taxon>
        <taxon>Phytomyxea</taxon>
        <taxon>Plasmodiophorida</taxon>
        <taxon>Plasmodiophoridae</taxon>
        <taxon>Spongospora</taxon>
    </lineage>
</organism>
<accession>A0A0H5R1G5</accession>
<proteinExistence type="predicted"/>
<evidence type="ECO:0000313" key="1">
    <source>
        <dbReference type="EMBL" id="CRZ01654.1"/>
    </source>
</evidence>
<dbReference type="AlphaFoldDB" id="A0A0H5R1G5"/>
<dbReference type="EMBL" id="HACM01001212">
    <property type="protein sequence ID" value="CRZ01654.1"/>
    <property type="molecule type" value="Transcribed_RNA"/>
</dbReference>
<sequence>MSMGSNVEHNNDDDDFVIGGHTETVKQMRALLNPMCPIGMVDDLADEIVHRIAVKSGPVKPDDLHDILIEMNVKPGYRKSPQEQSAPDTRTRTNVSVDEPLLPRFVRSSPAFHAIVTQQFPEAFQGQAFEMPERPGSVKSLNLSDLSSADMTSIRLLHRRPPRKFRE</sequence>
<protein>
    <submittedName>
        <fullName evidence="1">Uncharacterized protein</fullName>
    </submittedName>
</protein>